<dbReference type="EMBL" id="JBHSNG010000005">
    <property type="protein sequence ID" value="MFC5580948.1"/>
    <property type="molecule type" value="Genomic_DNA"/>
</dbReference>
<evidence type="ECO:0000256" key="11">
    <source>
        <dbReference type="SAM" id="Phobius"/>
    </source>
</evidence>
<evidence type="ECO:0000256" key="2">
    <source>
        <dbReference type="ARBA" id="ARBA00021549"/>
    </source>
</evidence>
<dbReference type="InterPro" id="IPR045584">
    <property type="entry name" value="Pilin-like"/>
</dbReference>
<keyword evidence="7 11" id="KW-1133">Transmembrane helix</keyword>
<dbReference type="Pfam" id="PF12019">
    <property type="entry name" value="GspH"/>
    <property type="match status" value="1"/>
</dbReference>
<dbReference type="SUPFAM" id="SSF54523">
    <property type="entry name" value="Pili subunits"/>
    <property type="match status" value="1"/>
</dbReference>
<evidence type="ECO:0000256" key="7">
    <source>
        <dbReference type="ARBA" id="ARBA00022989"/>
    </source>
</evidence>
<feature type="transmembrane region" description="Helical" evidence="11">
    <location>
        <begin position="12"/>
        <end position="34"/>
    </location>
</feature>
<evidence type="ECO:0000256" key="6">
    <source>
        <dbReference type="ARBA" id="ARBA00022692"/>
    </source>
</evidence>
<evidence type="ECO:0000313" key="13">
    <source>
        <dbReference type="EMBL" id="MFC5580948.1"/>
    </source>
</evidence>
<dbReference type="PROSITE" id="PS00409">
    <property type="entry name" value="PROKAR_NTER_METHYL"/>
    <property type="match status" value="1"/>
</dbReference>
<evidence type="ECO:0000256" key="10">
    <source>
        <dbReference type="ARBA" id="ARBA00030775"/>
    </source>
</evidence>
<evidence type="ECO:0000313" key="14">
    <source>
        <dbReference type="Proteomes" id="UP001596111"/>
    </source>
</evidence>
<comment type="caution">
    <text evidence="13">The sequence shown here is derived from an EMBL/GenBank/DDBJ whole genome shotgun (WGS) entry which is preliminary data.</text>
</comment>
<dbReference type="NCBIfam" id="TIGR02532">
    <property type="entry name" value="IV_pilin_GFxxxE"/>
    <property type="match status" value="1"/>
</dbReference>
<evidence type="ECO:0000256" key="8">
    <source>
        <dbReference type="ARBA" id="ARBA00023136"/>
    </source>
</evidence>
<gene>
    <name evidence="13" type="ORF">ACFPPB_07465</name>
</gene>
<dbReference type="InterPro" id="IPR012902">
    <property type="entry name" value="N_methyl_site"/>
</dbReference>
<keyword evidence="4" id="KW-0488">Methylation</keyword>
<name>A0ABW0SWF1_9GAMM</name>
<dbReference type="RefSeq" id="WP_377325950.1">
    <property type="nucleotide sequence ID" value="NZ_JBHSNG010000005.1"/>
</dbReference>
<reference evidence="14" key="1">
    <citation type="journal article" date="2019" name="Int. J. Syst. Evol. Microbiol.">
        <title>The Global Catalogue of Microorganisms (GCM) 10K type strain sequencing project: providing services to taxonomists for standard genome sequencing and annotation.</title>
        <authorList>
            <consortium name="The Broad Institute Genomics Platform"/>
            <consortium name="The Broad Institute Genome Sequencing Center for Infectious Disease"/>
            <person name="Wu L."/>
            <person name="Ma J."/>
        </authorList>
    </citation>
    <scope>NUCLEOTIDE SEQUENCE [LARGE SCALE GENOMIC DNA]</scope>
    <source>
        <strain evidence="14">CGMCC 1.13587</strain>
    </source>
</reference>
<keyword evidence="8 11" id="KW-0472">Membrane</keyword>
<dbReference type="Pfam" id="PF07963">
    <property type="entry name" value="N_methyl"/>
    <property type="match status" value="1"/>
</dbReference>
<keyword evidence="5" id="KW-0997">Cell inner membrane</keyword>
<evidence type="ECO:0000256" key="3">
    <source>
        <dbReference type="ARBA" id="ARBA00022475"/>
    </source>
</evidence>
<evidence type="ECO:0000256" key="1">
    <source>
        <dbReference type="ARBA" id="ARBA00004377"/>
    </source>
</evidence>
<evidence type="ECO:0000256" key="5">
    <source>
        <dbReference type="ARBA" id="ARBA00022519"/>
    </source>
</evidence>
<organism evidence="13 14">
    <name type="scientific">Rhodanobacter terrae</name>
    <dbReference type="NCBI Taxonomy" id="418647"/>
    <lineage>
        <taxon>Bacteria</taxon>
        <taxon>Pseudomonadati</taxon>
        <taxon>Pseudomonadota</taxon>
        <taxon>Gammaproteobacteria</taxon>
        <taxon>Lysobacterales</taxon>
        <taxon>Rhodanobacteraceae</taxon>
        <taxon>Rhodanobacter</taxon>
    </lineage>
</organism>
<accession>A0ABW0SWF1</accession>
<dbReference type="InterPro" id="IPR022346">
    <property type="entry name" value="T2SS_GspH"/>
</dbReference>
<keyword evidence="14" id="KW-1185">Reference proteome</keyword>
<proteinExistence type="inferred from homology"/>
<evidence type="ECO:0000256" key="9">
    <source>
        <dbReference type="ARBA" id="ARBA00025772"/>
    </source>
</evidence>
<feature type="domain" description="General secretion pathway GspH" evidence="12">
    <location>
        <begin position="47"/>
        <end position="155"/>
    </location>
</feature>
<dbReference type="Proteomes" id="UP001596111">
    <property type="component" value="Unassembled WGS sequence"/>
</dbReference>
<comment type="similarity">
    <text evidence="9">Belongs to the GSP H family.</text>
</comment>
<keyword evidence="3" id="KW-1003">Cell membrane</keyword>
<dbReference type="Gene3D" id="3.55.40.10">
    <property type="entry name" value="minor pseudopilin epsh domain"/>
    <property type="match status" value="1"/>
</dbReference>
<protein>
    <recommendedName>
        <fullName evidence="2">Type II secretion system protein H</fullName>
    </recommendedName>
    <alternativeName>
        <fullName evidence="10">General secretion pathway protein H</fullName>
    </alternativeName>
</protein>
<sequence length="192" mass="19866">MTCMSPRQRGFSLVELMVTITVMAILLAIAVPSFRDAIHRNHVSSTSNELLASLAYARTEAITRGQLVSMCASSSGTSCAGGTAFESGWIVYTYPAGAASANANYDSTKATLLRATTARTGVSVQSKSATVITFGQQGQLKPSTPLTFATCFRTDATSTGSSTNAVPGTELDVYGSGSVTTKSWPVGAACTP</sequence>
<keyword evidence="6 11" id="KW-0812">Transmembrane</keyword>
<evidence type="ECO:0000256" key="4">
    <source>
        <dbReference type="ARBA" id="ARBA00022481"/>
    </source>
</evidence>
<evidence type="ECO:0000259" key="12">
    <source>
        <dbReference type="Pfam" id="PF12019"/>
    </source>
</evidence>
<comment type="subcellular location">
    <subcellularLocation>
        <location evidence="1">Cell inner membrane</location>
        <topology evidence="1">Single-pass membrane protein</topology>
    </subcellularLocation>
</comment>